<keyword evidence="1" id="KW-0732">Signal</keyword>
<dbReference type="InterPro" id="IPR026444">
    <property type="entry name" value="Secre_tail"/>
</dbReference>
<dbReference type="SUPFAM" id="SSF49265">
    <property type="entry name" value="Fibronectin type III"/>
    <property type="match status" value="1"/>
</dbReference>
<dbReference type="CDD" id="cd00063">
    <property type="entry name" value="FN3"/>
    <property type="match status" value="1"/>
</dbReference>
<dbReference type="KEGG" id="fuv:JR347_07330"/>
<dbReference type="Proteomes" id="UP000662783">
    <property type="component" value="Chromosome"/>
</dbReference>
<evidence type="ECO:0000313" key="4">
    <source>
        <dbReference type="Proteomes" id="UP000662783"/>
    </source>
</evidence>
<evidence type="ECO:0000313" key="3">
    <source>
        <dbReference type="EMBL" id="QSE98885.1"/>
    </source>
</evidence>
<accession>A0A974WMC0</accession>
<sequence>MQKLLLTLSLLLLISISGISQKVPKLAVESKKQNTLLKSKSENTSRIGQNCLPTIPTNVTWSVTSNQLNSGGYSDYGVPTATNNSVTIEQTGFDEFLISDITGGFYSYYDFNVNQPVYLKIRDDNSVYITRKSEENQFSIVNGTDGNWNPNTSILTVEWEDDFNSIYGIATITVIDTDTENPSNLIATSQEASVLLTWTDNSENEEFFRVERFTNDSWQSIGGVAPNQTTYTDEDVLPNNTYLYRVVAITALNKYSNTVCASLDPVAGADFYWVGNSGNWSDFANHWATSSGGSDFHNRVPSIDDNVIFDNNSFTEAGKVSLDKNIAQANNFTVNTSFGIEFEPQSNHFQLDLNGSLELSNQAKGEIPNINFWSESDFTIEIGNNAISNSNLSLYGAGTGTLMNELTVAGLTVNDGAILMTNSNSISARDIQFNFGSTVDISNSEITAGTFDNATDNLTTTNSHLIFDTELIVGPSEFETNNIEYNEITVLNHCNFNNSFSVNTLEIVAGSRLDLEIITVTILNDLIANGTRSKMIEINSYIPSSGFSKSSGTITVEYVEINNNTASGGASFIANNSIGRSLSTGWIFNEPTVNNLFWVGNSGNWSEVANWATTSGGTTSPNEIPGKFDNVFFDENSFDNDGQTVVLDLPYNYCNSMNWSDVTHQANLEAKEKPNNLVIQENLLFSDLVTKELVNIIIEDRIDSEIVPGALSFGESSILELSGNVILNDSITVKTILADANIVAEDAAINCEEITNLSDNINFTGSDIYTNSWVGYSINVLETNLNSITFKESGTLIAASGTAFNKIIVEESLVINNDLTIQDLILEPGSTLALNGLSTYTLQNLTANGTADNMITITNAGGSGDNEAYISVASGNIDVEFVNLKNNHAIGGATFTAANSVDMGNVQGWNGTLLQPNEITVDYIDDIFTTTSSVTLTGTSNSGEELDFQIEKGPGSLSGNEYTPSDSGLVKIVVRDNGNSNFAAAEPVEFYFNVLDPNHPDLPVNYKSASIILGQTAFDENSDLVDNVHTGITYQSAVSINGVLAISSSVKDTNTGINHGGRVLIWNSIPTESGTPADVVIGRENFSQVEGGTSPSIMRNSRGLAFSNDGTKLIVSDEQRVLIWNSIPTVNGQAADVVLGEPDFYTRSITTEISSRKFSFVQDIEVSKDGKLLIIDNGRVLIYNSIPTTNYAPADYVIFQDNFYTATYELGPNRSSNIVRQLAITDNGELLVSDANNNRVLVFNEIPTSNGASADYVLGQEDFFSDGLNREIITGVEGTGLAISNDGILAVGNSQLTISLYNLENGFENLSPEVVLGSPEFKSSHRQPNTSRYINQNEGLTFDPSGNMIFTNRFQYGARIFRLKKSDQTISFDEIEDQEMPEDGMLSLNASSSVGLDVNFETSSSIAEINDNVITISEAGIIEVKAYNRGTVQFLPAEVLQSFEIFEAEEITSLDDDLRMEVTAYPVPTNETLHLNIQKSFKNGELEIYNFSGRLIFKTQLESSLTTHNVVELSKGLYILKVNLDGETHEVKIIKN</sequence>
<evidence type="ECO:0000259" key="2">
    <source>
        <dbReference type="PROSITE" id="PS50853"/>
    </source>
</evidence>
<reference evidence="3" key="1">
    <citation type="submission" date="2021-02" db="EMBL/GenBank/DDBJ databases">
        <title>Fulvivirga sp. S481 isolated from sea water.</title>
        <authorList>
            <person name="Bae S.S."/>
            <person name="Baek K."/>
        </authorList>
    </citation>
    <scope>NUCLEOTIDE SEQUENCE</scope>
    <source>
        <strain evidence="3">S481</strain>
    </source>
</reference>
<dbReference type="PROSITE" id="PS50853">
    <property type="entry name" value="FN3"/>
    <property type="match status" value="1"/>
</dbReference>
<feature type="signal peptide" evidence="1">
    <location>
        <begin position="1"/>
        <end position="22"/>
    </location>
</feature>
<dbReference type="NCBIfam" id="TIGR04183">
    <property type="entry name" value="Por_Secre_tail"/>
    <property type="match status" value="1"/>
</dbReference>
<feature type="chain" id="PRO_5037149040" evidence="1">
    <location>
        <begin position="23"/>
        <end position="1536"/>
    </location>
</feature>
<dbReference type="Pfam" id="PF18962">
    <property type="entry name" value="Por_Secre_tail"/>
    <property type="match status" value="1"/>
</dbReference>
<protein>
    <submittedName>
        <fullName evidence="3">T9SS type A sorting domain-containing protein</fullName>
    </submittedName>
</protein>
<dbReference type="InterPro" id="IPR013783">
    <property type="entry name" value="Ig-like_fold"/>
</dbReference>
<dbReference type="SUPFAM" id="SSF75011">
    <property type="entry name" value="3-carboxy-cis,cis-mucoante lactonizing enzyme"/>
    <property type="match status" value="1"/>
</dbReference>
<evidence type="ECO:0000256" key="1">
    <source>
        <dbReference type="SAM" id="SignalP"/>
    </source>
</evidence>
<dbReference type="InterPro" id="IPR003961">
    <property type="entry name" value="FN3_dom"/>
</dbReference>
<organism evidence="3 4">
    <name type="scientific">Fulvivirga lutea</name>
    <dbReference type="NCBI Taxonomy" id="2810512"/>
    <lineage>
        <taxon>Bacteria</taxon>
        <taxon>Pseudomonadati</taxon>
        <taxon>Bacteroidota</taxon>
        <taxon>Cytophagia</taxon>
        <taxon>Cytophagales</taxon>
        <taxon>Fulvivirgaceae</taxon>
        <taxon>Fulvivirga</taxon>
    </lineage>
</organism>
<proteinExistence type="predicted"/>
<dbReference type="RefSeq" id="WP_205723399.1">
    <property type="nucleotide sequence ID" value="NZ_CP070608.1"/>
</dbReference>
<dbReference type="InterPro" id="IPR011042">
    <property type="entry name" value="6-blade_b-propeller_TolB-like"/>
</dbReference>
<dbReference type="Gene3D" id="2.60.40.10">
    <property type="entry name" value="Immunoglobulins"/>
    <property type="match status" value="1"/>
</dbReference>
<gene>
    <name evidence="3" type="ORF">JR347_07330</name>
</gene>
<keyword evidence="4" id="KW-1185">Reference proteome</keyword>
<dbReference type="EMBL" id="CP070608">
    <property type="protein sequence ID" value="QSE98885.1"/>
    <property type="molecule type" value="Genomic_DNA"/>
</dbReference>
<feature type="domain" description="Fibronectin type-III" evidence="2">
    <location>
        <begin position="178"/>
        <end position="266"/>
    </location>
</feature>
<dbReference type="InterPro" id="IPR036116">
    <property type="entry name" value="FN3_sf"/>
</dbReference>
<dbReference type="Gene3D" id="2.120.10.30">
    <property type="entry name" value="TolB, C-terminal domain"/>
    <property type="match status" value="1"/>
</dbReference>
<name>A0A974WMC0_9BACT</name>